<protein>
    <submittedName>
        <fullName evidence="1">Uncharacterized protein</fullName>
    </submittedName>
</protein>
<dbReference type="KEGG" id="dez:DKM44_03940"/>
<keyword evidence="2" id="KW-1185">Reference proteome</keyword>
<sequence>MLTIPRSTFSALEERQISAALGHHVILHTEYGAWRFLVTHVSYDTFSFISHRVPGEATKTNW</sequence>
<evidence type="ECO:0000313" key="2">
    <source>
        <dbReference type="Proteomes" id="UP000245368"/>
    </source>
</evidence>
<reference evidence="1 2" key="1">
    <citation type="submission" date="2018-05" db="EMBL/GenBank/DDBJ databases">
        <title>Complete Genome Sequence of Deinococcus sp. strain 17bor-2.</title>
        <authorList>
            <person name="Srinivasan S."/>
        </authorList>
    </citation>
    <scope>NUCLEOTIDE SEQUENCE [LARGE SCALE GENOMIC DNA]</scope>
    <source>
        <strain evidence="1 2">17bor-2</strain>
    </source>
</reference>
<dbReference type="Proteomes" id="UP000245368">
    <property type="component" value="Chromosome"/>
</dbReference>
<proteinExistence type="predicted"/>
<name>A0A2Z3JBT0_9DEIO</name>
<gene>
    <name evidence="1" type="ORF">DKM44_03940</name>
</gene>
<accession>A0A2Z3JBT0</accession>
<dbReference type="EMBL" id="CP029494">
    <property type="protein sequence ID" value="AWN22492.1"/>
    <property type="molecule type" value="Genomic_DNA"/>
</dbReference>
<dbReference type="AlphaFoldDB" id="A0A2Z3JBT0"/>
<organism evidence="1 2">
    <name type="scientific">Deinococcus irradiatisoli</name>
    <dbReference type="NCBI Taxonomy" id="2202254"/>
    <lineage>
        <taxon>Bacteria</taxon>
        <taxon>Thermotogati</taxon>
        <taxon>Deinococcota</taxon>
        <taxon>Deinococci</taxon>
        <taxon>Deinococcales</taxon>
        <taxon>Deinococcaceae</taxon>
        <taxon>Deinococcus</taxon>
    </lineage>
</organism>
<evidence type="ECO:0000313" key="1">
    <source>
        <dbReference type="EMBL" id="AWN22492.1"/>
    </source>
</evidence>